<reference evidence="1" key="1">
    <citation type="submission" date="2025-08" db="UniProtKB">
        <authorList>
            <consortium name="RefSeq"/>
        </authorList>
    </citation>
    <scope>IDENTIFICATION</scope>
    <source>
        <tissue evidence="1">Whole insect</tissue>
    </source>
</reference>
<organism evidence="1">
    <name type="scientific">Diabrotica virgifera virgifera</name>
    <name type="common">western corn rootworm</name>
    <dbReference type="NCBI Taxonomy" id="50390"/>
    <lineage>
        <taxon>Eukaryota</taxon>
        <taxon>Metazoa</taxon>
        <taxon>Ecdysozoa</taxon>
        <taxon>Arthropoda</taxon>
        <taxon>Hexapoda</taxon>
        <taxon>Insecta</taxon>
        <taxon>Pterygota</taxon>
        <taxon>Neoptera</taxon>
        <taxon>Endopterygota</taxon>
        <taxon>Coleoptera</taxon>
        <taxon>Polyphaga</taxon>
        <taxon>Cucujiformia</taxon>
        <taxon>Chrysomeloidea</taxon>
        <taxon>Chrysomelidae</taxon>
        <taxon>Galerucinae</taxon>
        <taxon>Diabroticina</taxon>
        <taxon>Diabroticites</taxon>
        <taxon>Diabrotica</taxon>
    </lineage>
</organism>
<name>A0A6P7FUD9_DIAVI</name>
<sequence length="111" mass="13000">MPQFSSYQRINNHLKLLSIEKTLIINDLLFLHKILEGNITCPDLLELINFKLNTINIRDKPLFSISFHHTNYGYNSPIPRFHRLGNEINKTTDLLGVSQTRFKNQLGEYLM</sequence>
<protein>
    <submittedName>
        <fullName evidence="1">Uncharacterized protein LOC114334222</fullName>
    </submittedName>
</protein>
<proteinExistence type="predicted"/>
<dbReference type="RefSeq" id="XP_028140059.1">
    <property type="nucleotide sequence ID" value="XM_028284258.1"/>
</dbReference>
<accession>A0A6P7FUD9</accession>
<gene>
    <name evidence="1" type="primary">LOC114334222</name>
</gene>
<dbReference type="InParanoid" id="A0A6P7FUD9"/>
<evidence type="ECO:0000313" key="1">
    <source>
        <dbReference type="RefSeq" id="XP_028140059.1"/>
    </source>
</evidence>
<dbReference type="AlphaFoldDB" id="A0A6P7FUD9"/>